<feature type="domain" description="Small ribosomal subunit protein uS7" evidence="4">
    <location>
        <begin position="57"/>
        <end position="219"/>
    </location>
</feature>
<dbReference type="EMBL" id="GEZM01034095">
    <property type="protein sequence ID" value="JAV83934.1"/>
    <property type="molecule type" value="Transcribed_RNA"/>
</dbReference>
<dbReference type="AlphaFoldDB" id="A0A1Y1MDR2"/>
<gene>
    <name evidence="6" type="ORF">PPYR_10563</name>
</gene>
<dbReference type="EMBL" id="GEZM01034097">
    <property type="protein sequence ID" value="JAV83930.1"/>
    <property type="molecule type" value="Transcribed_RNA"/>
</dbReference>
<evidence type="ECO:0000259" key="4">
    <source>
        <dbReference type="Pfam" id="PF00177"/>
    </source>
</evidence>
<proteinExistence type="inferred from homology"/>
<evidence type="ECO:0000313" key="6">
    <source>
        <dbReference type="EMBL" id="KAB0796502.1"/>
    </source>
</evidence>
<evidence type="ECO:0000256" key="1">
    <source>
        <dbReference type="ARBA" id="ARBA00007151"/>
    </source>
</evidence>
<dbReference type="InParanoid" id="A0A1Y1MDR2"/>
<dbReference type="InterPro" id="IPR023798">
    <property type="entry name" value="Ribosomal_uS7_dom"/>
</dbReference>
<sequence length="227" mass="26492">MFTRPLLLSSKLELTRCFKFPQNGMSQYPSYYIKPIYSNDKQTDLIKSGEAQKLAHVPTRAALNDQTSSIYHDDLICLLVNYLMKDGNKLLARDLVEKTMEKIKRVQLEKYHKLANEEEKEKVVLNPRAIIHQAITNVKPILQLTPIKRGGVTYQVPVPITDRRSQFLSMKWLIEAGNEKERTVRFYDQFAYELIDAANNTGRAVKKKQDLHKQCEMNRAYAHYRWS</sequence>
<dbReference type="GO" id="GO:1990904">
    <property type="term" value="C:ribonucleoprotein complex"/>
    <property type="evidence" value="ECO:0007669"/>
    <property type="project" value="UniProtKB-KW"/>
</dbReference>
<evidence type="ECO:0000256" key="2">
    <source>
        <dbReference type="ARBA" id="ARBA00022980"/>
    </source>
</evidence>
<dbReference type="EMBL" id="GEZM01034098">
    <property type="protein sequence ID" value="JAV83925.1"/>
    <property type="molecule type" value="Transcribed_RNA"/>
</dbReference>
<dbReference type="EMBL" id="VVIM01000007">
    <property type="protein sequence ID" value="KAB0796502.1"/>
    <property type="molecule type" value="Genomic_DNA"/>
</dbReference>
<evidence type="ECO:0000313" key="5">
    <source>
        <dbReference type="EMBL" id="JAV83932.1"/>
    </source>
</evidence>
<keyword evidence="7" id="KW-1185">Reference proteome</keyword>
<dbReference type="CDD" id="cd14870">
    <property type="entry name" value="uS7_Mitochondria_Mammalian"/>
    <property type="match status" value="1"/>
</dbReference>
<dbReference type="InterPro" id="IPR036823">
    <property type="entry name" value="Ribosomal_uS7_dom_sf"/>
</dbReference>
<dbReference type="Proteomes" id="UP000327044">
    <property type="component" value="Unassembled WGS sequence"/>
</dbReference>
<dbReference type="OrthoDB" id="9972728at2759"/>
<evidence type="ECO:0000256" key="3">
    <source>
        <dbReference type="ARBA" id="ARBA00023274"/>
    </source>
</evidence>
<protein>
    <recommendedName>
        <fullName evidence="4">Small ribosomal subunit protein uS7 domain-containing protein</fullName>
    </recommendedName>
</protein>
<dbReference type="Pfam" id="PF00177">
    <property type="entry name" value="Ribosomal_S7"/>
    <property type="match status" value="1"/>
</dbReference>
<dbReference type="EMBL" id="GEZM01034096">
    <property type="protein sequence ID" value="JAV83932.1"/>
    <property type="molecule type" value="Transcribed_RNA"/>
</dbReference>
<dbReference type="EMBL" id="GEZM01034099">
    <property type="protein sequence ID" value="JAV83922.1"/>
    <property type="molecule type" value="Transcribed_RNA"/>
</dbReference>
<keyword evidence="2" id="KW-0689">Ribosomal protein</keyword>
<organism evidence="5">
    <name type="scientific">Photinus pyralis</name>
    <name type="common">Common eastern firefly</name>
    <name type="synonym">Lampyris pyralis</name>
    <dbReference type="NCBI Taxonomy" id="7054"/>
    <lineage>
        <taxon>Eukaryota</taxon>
        <taxon>Metazoa</taxon>
        <taxon>Ecdysozoa</taxon>
        <taxon>Arthropoda</taxon>
        <taxon>Hexapoda</taxon>
        <taxon>Insecta</taxon>
        <taxon>Pterygota</taxon>
        <taxon>Neoptera</taxon>
        <taxon>Endopterygota</taxon>
        <taxon>Coleoptera</taxon>
        <taxon>Polyphaga</taxon>
        <taxon>Elateriformia</taxon>
        <taxon>Elateroidea</taxon>
        <taxon>Lampyridae</taxon>
        <taxon>Lampyrinae</taxon>
        <taxon>Photinus</taxon>
    </lineage>
</organism>
<dbReference type="GO" id="GO:0005840">
    <property type="term" value="C:ribosome"/>
    <property type="evidence" value="ECO:0007669"/>
    <property type="project" value="UniProtKB-KW"/>
</dbReference>
<name>A0A1Y1MDR2_PHOPY</name>
<dbReference type="Gene3D" id="1.10.455.10">
    <property type="entry name" value="Ribosomal protein S7 domain"/>
    <property type="match status" value="1"/>
</dbReference>
<dbReference type="PIRSF" id="PIRSF002122">
    <property type="entry name" value="RPS7p_RPS7a_RPS5e_RPS7o"/>
    <property type="match status" value="1"/>
</dbReference>
<keyword evidence="3" id="KW-0687">Ribonucleoprotein</keyword>
<dbReference type="FunCoup" id="A0A1Y1MDR2">
    <property type="interactions" value="587"/>
</dbReference>
<reference evidence="6 7" key="2">
    <citation type="journal article" date="2018" name="Elife">
        <title>Firefly genomes illuminate parallel origins of bioluminescence in beetles.</title>
        <authorList>
            <person name="Fallon T.R."/>
            <person name="Lower S.E."/>
            <person name="Chang C.H."/>
            <person name="Bessho-Uehara M."/>
            <person name="Martin G.J."/>
            <person name="Bewick A.J."/>
            <person name="Behringer M."/>
            <person name="Debat H.J."/>
            <person name="Wong I."/>
            <person name="Day J.C."/>
            <person name="Suvorov A."/>
            <person name="Silva C.J."/>
            <person name="Stanger-Hall K.F."/>
            <person name="Hall D.W."/>
            <person name="Schmitz R.J."/>
            <person name="Nelson D.R."/>
            <person name="Lewis S.M."/>
            <person name="Shigenobu S."/>
            <person name="Bybee S.M."/>
            <person name="Larracuente A.M."/>
            <person name="Oba Y."/>
            <person name="Weng J.K."/>
        </authorList>
    </citation>
    <scope>NUCLEOTIDE SEQUENCE [LARGE SCALE GENOMIC DNA]</scope>
    <source>
        <strain evidence="6">1611_PpyrPB1</strain>
        <tissue evidence="6">Whole body</tissue>
    </source>
</reference>
<dbReference type="InterPro" id="IPR000235">
    <property type="entry name" value="Ribosomal_uS7"/>
</dbReference>
<dbReference type="SUPFAM" id="SSF47973">
    <property type="entry name" value="Ribosomal protein S7"/>
    <property type="match status" value="1"/>
</dbReference>
<comment type="similarity">
    <text evidence="1">Belongs to the universal ribosomal protein uS7 family.</text>
</comment>
<reference evidence="5" key="1">
    <citation type="journal article" date="2016" name="Sci. Rep.">
        <title>Molecular characterization of firefly nuptial gifts: a multi-omics approach sheds light on postcopulatory sexual selection.</title>
        <authorList>
            <person name="Al-Wathiqui N."/>
            <person name="Fallon T.R."/>
            <person name="South A."/>
            <person name="Weng J.K."/>
            <person name="Lewis S.M."/>
        </authorList>
    </citation>
    <scope>NUCLEOTIDE SEQUENCE</scope>
</reference>
<evidence type="ECO:0000313" key="7">
    <source>
        <dbReference type="Proteomes" id="UP000327044"/>
    </source>
</evidence>
<dbReference type="GO" id="GO:0006412">
    <property type="term" value="P:translation"/>
    <property type="evidence" value="ECO:0007669"/>
    <property type="project" value="InterPro"/>
</dbReference>
<reference evidence="6" key="3">
    <citation type="submission" date="2019-08" db="EMBL/GenBank/DDBJ databases">
        <authorList>
            <consortium name="Photinus pyralis genome working group"/>
            <person name="Fallon T.R."/>
            <person name="Sander Lower S.E."/>
            <person name="Weng J.-K."/>
        </authorList>
    </citation>
    <scope>NUCLEOTIDE SEQUENCE</scope>
    <source>
        <strain evidence="6">1611_PpyrPB1</strain>
        <tissue evidence="6">Whole body</tissue>
    </source>
</reference>
<accession>A0A1Y1MDR2</accession>
<dbReference type="PANTHER" id="PTHR11205">
    <property type="entry name" value="RIBOSOMAL PROTEIN S7"/>
    <property type="match status" value="1"/>
</dbReference>